<reference evidence="1 2" key="1">
    <citation type="submission" date="2021-05" db="EMBL/GenBank/DDBJ databases">
        <title>Biocontrol using Exiguobacterium acetylicum SI17 against litchi downy blight caused by Peronophythora litchii.</title>
        <authorList>
            <person name="Zheng L."/>
        </authorList>
    </citation>
    <scope>NUCLEOTIDE SEQUENCE [LARGE SCALE GENOMIC DNA]</scope>
    <source>
        <strain evidence="1 2">SI17</strain>
    </source>
</reference>
<name>A0ABX8GEL7_EXIAC</name>
<proteinExistence type="predicted"/>
<keyword evidence="2" id="KW-1185">Reference proteome</keyword>
<dbReference type="RefSeq" id="WP_069940097.1">
    <property type="nucleotide sequence ID" value="NZ_CP075897.1"/>
</dbReference>
<evidence type="ECO:0000313" key="2">
    <source>
        <dbReference type="Proteomes" id="UP000679498"/>
    </source>
</evidence>
<organism evidence="1 2">
    <name type="scientific">Exiguobacterium acetylicum</name>
    <name type="common">Brevibacterium acetylicum</name>
    <dbReference type="NCBI Taxonomy" id="41170"/>
    <lineage>
        <taxon>Bacteria</taxon>
        <taxon>Bacillati</taxon>
        <taxon>Bacillota</taxon>
        <taxon>Bacilli</taxon>
        <taxon>Bacillales</taxon>
        <taxon>Bacillales Family XII. Incertae Sedis</taxon>
        <taxon>Exiguobacterium</taxon>
    </lineage>
</organism>
<evidence type="ECO:0000313" key="1">
    <source>
        <dbReference type="EMBL" id="QWB31779.1"/>
    </source>
</evidence>
<sequence length="168" mass="19250">MYLADAVKLKSILRKQLDQLIEEMDRVAFIDLEKGEALPAQQGRTLIDVEAAMDIVRHDMRVLDRLVYAANLNTVIVTDEGEMPLVEAIEWATQLRAKAQNYQMLASRPKREFQYGFEGTTVIRHALFDPDTYRLKAEEVERQAHKVSNAINAANYQTTIDFDGGRYM</sequence>
<accession>A0ABX8GEL7</accession>
<dbReference type="Gene3D" id="6.10.320.10">
    <property type="match status" value="1"/>
</dbReference>
<protein>
    <submittedName>
        <fullName evidence="1">Uncharacterized protein</fullName>
    </submittedName>
</protein>
<dbReference type="EMBL" id="CP075897">
    <property type="protein sequence ID" value="QWB31779.1"/>
    <property type="molecule type" value="Genomic_DNA"/>
</dbReference>
<dbReference type="Proteomes" id="UP000679498">
    <property type="component" value="Chromosome"/>
</dbReference>
<gene>
    <name evidence="1" type="ORF">KKI46_15885</name>
</gene>
<dbReference type="GeneID" id="88813180"/>